<comment type="caution">
    <text evidence="2">The sequence shown here is derived from an EMBL/GenBank/DDBJ whole genome shotgun (WGS) entry which is preliminary data.</text>
</comment>
<proteinExistence type="predicted"/>
<reference evidence="2" key="1">
    <citation type="submission" date="2022-10" db="EMBL/GenBank/DDBJ databases">
        <title>The WGS of Solirubrobacter ginsenosidimutans DSM 21036.</title>
        <authorList>
            <person name="Jiang Z."/>
        </authorList>
    </citation>
    <scope>NUCLEOTIDE SEQUENCE</scope>
    <source>
        <strain evidence="2">DSM 21036</strain>
    </source>
</reference>
<organism evidence="2 3">
    <name type="scientific">Solirubrobacter ginsenosidimutans</name>
    <dbReference type="NCBI Taxonomy" id="490573"/>
    <lineage>
        <taxon>Bacteria</taxon>
        <taxon>Bacillati</taxon>
        <taxon>Actinomycetota</taxon>
        <taxon>Thermoleophilia</taxon>
        <taxon>Solirubrobacterales</taxon>
        <taxon>Solirubrobacteraceae</taxon>
        <taxon>Solirubrobacter</taxon>
    </lineage>
</organism>
<dbReference type="Proteomes" id="UP001149140">
    <property type="component" value="Unassembled WGS sequence"/>
</dbReference>
<keyword evidence="1" id="KW-0175">Coiled coil</keyword>
<name>A0A9X3S8J4_9ACTN</name>
<gene>
    <name evidence="2" type="ORF">OM076_42740</name>
</gene>
<accession>A0A9X3S8J4</accession>
<evidence type="ECO:0000313" key="2">
    <source>
        <dbReference type="EMBL" id="MDA0167056.1"/>
    </source>
</evidence>
<evidence type="ECO:0000256" key="1">
    <source>
        <dbReference type="SAM" id="Coils"/>
    </source>
</evidence>
<dbReference type="AlphaFoldDB" id="A0A9X3S8J4"/>
<sequence>MTPNTTPVQPRTAPELRAQRLGSALRSLAADLVDERRNVARLRREIADLTQEIADLTARLECRAPTPSADPTRPR</sequence>
<dbReference type="EMBL" id="JAPDOD010000086">
    <property type="protein sequence ID" value="MDA0167056.1"/>
    <property type="molecule type" value="Genomic_DNA"/>
</dbReference>
<feature type="coiled-coil region" evidence="1">
    <location>
        <begin position="25"/>
        <end position="59"/>
    </location>
</feature>
<protein>
    <submittedName>
        <fullName evidence="2">Uncharacterized protein</fullName>
    </submittedName>
</protein>
<keyword evidence="3" id="KW-1185">Reference proteome</keyword>
<evidence type="ECO:0000313" key="3">
    <source>
        <dbReference type="Proteomes" id="UP001149140"/>
    </source>
</evidence>